<evidence type="ECO:0000256" key="6">
    <source>
        <dbReference type="ARBA" id="ARBA00033409"/>
    </source>
</evidence>
<dbReference type="InterPro" id="IPR042242">
    <property type="entry name" value="RecO_C"/>
</dbReference>
<evidence type="ECO:0000256" key="2">
    <source>
        <dbReference type="ARBA" id="ARBA00021310"/>
    </source>
</evidence>
<keyword evidence="5 7" id="KW-0234">DNA repair</keyword>
<comment type="function">
    <text evidence="7">Involved in DNA repair and RecF pathway recombination.</text>
</comment>
<dbReference type="Pfam" id="PF11967">
    <property type="entry name" value="RecO_N"/>
    <property type="match status" value="1"/>
</dbReference>
<dbReference type="RefSeq" id="WP_183694439.1">
    <property type="nucleotide sequence ID" value="NZ_JACICA010000002.1"/>
</dbReference>
<dbReference type="SUPFAM" id="SSF57863">
    <property type="entry name" value="ArfGap/RecO-like zinc finger"/>
    <property type="match status" value="1"/>
</dbReference>
<reference evidence="9 10" key="1">
    <citation type="submission" date="2020-08" db="EMBL/GenBank/DDBJ databases">
        <title>Genomic Encyclopedia of Type Strains, Phase IV (KMG-IV): sequencing the most valuable type-strain genomes for metagenomic binning, comparative biology and taxonomic classification.</title>
        <authorList>
            <person name="Goeker M."/>
        </authorList>
    </citation>
    <scope>NUCLEOTIDE SEQUENCE [LARGE SCALE GENOMIC DNA]</scope>
    <source>
        <strain evidence="9 10">DSM 22548</strain>
    </source>
</reference>
<dbReference type="InterPro" id="IPR012340">
    <property type="entry name" value="NA-bd_OB-fold"/>
</dbReference>
<keyword evidence="4 7" id="KW-0233">DNA recombination</keyword>
<evidence type="ECO:0000256" key="4">
    <source>
        <dbReference type="ARBA" id="ARBA00023172"/>
    </source>
</evidence>
<dbReference type="PANTHER" id="PTHR33991">
    <property type="entry name" value="DNA REPAIR PROTEIN RECO"/>
    <property type="match status" value="1"/>
</dbReference>
<accession>A0A7W5UII9</accession>
<evidence type="ECO:0000256" key="5">
    <source>
        <dbReference type="ARBA" id="ARBA00023204"/>
    </source>
</evidence>
<dbReference type="EMBL" id="JACICA010000002">
    <property type="protein sequence ID" value="MBB3702028.1"/>
    <property type="molecule type" value="Genomic_DNA"/>
</dbReference>
<dbReference type="Gene3D" id="1.20.1440.120">
    <property type="entry name" value="Recombination protein O, C-terminal domain"/>
    <property type="match status" value="1"/>
</dbReference>
<sequence>MRAIILNTIKYSDKDLIVELLTEKDGCLSFMQRISTSKRAKIRTAWFQPLARLDIDYDDRPAHKLKRLTTAQPLPLLTIPYEPAKTTMALFLAEFLRVTMRSEPASPLLFDYVWNSIEWLDTCRESFANFHLVFLLHLARFFGFEPNLETPSPNCYFDLESGTFTMVRPLHPNVLLPEEAQLLPTLMRMNLATMHLFKLSGEQRSQLLRFMNNYYKLHIPNFAELKSLKVLQEVFA</sequence>
<dbReference type="GO" id="GO:0006310">
    <property type="term" value="P:DNA recombination"/>
    <property type="evidence" value="ECO:0007669"/>
    <property type="project" value="UniProtKB-UniRule"/>
</dbReference>
<keyword evidence="3 7" id="KW-0227">DNA damage</keyword>
<dbReference type="Proteomes" id="UP000541425">
    <property type="component" value="Unassembled WGS sequence"/>
</dbReference>
<dbReference type="GO" id="GO:0006302">
    <property type="term" value="P:double-strand break repair"/>
    <property type="evidence" value="ECO:0007669"/>
    <property type="project" value="TreeGrafter"/>
</dbReference>
<evidence type="ECO:0000256" key="3">
    <source>
        <dbReference type="ARBA" id="ARBA00022763"/>
    </source>
</evidence>
<feature type="domain" description="DNA replication/recombination mediator RecO N-terminal" evidence="8">
    <location>
        <begin position="2"/>
        <end position="73"/>
    </location>
</feature>
<dbReference type="AlphaFoldDB" id="A0A7W5UII9"/>
<gene>
    <name evidence="7" type="primary">recO</name>
    <name evidence="9" type="ORF">FHS60_000481</name>
</gene>
<protein>
    <recommendedName>
        <fullName evidence="2 7">DNA repair protein RecO</fullName>
    </recommendedName>
    <alternativeName>
        <fullName evidence="6 7">Recombination protein O</fullName>
    </alternativeName>
</protein>
<dbReference type="Pfam" id="PF02565">
    <property type="entry name" value="RecO_C"/>
    <property type="match status" value="1"/>
</dbReference>
<dbReference type="Gene3D" id="2.40.50.140">
    <property type="entry name" value="Nucleic acid-binding proteins"/>
    <property type="match status" value="1"/>
</dbReference>
<proteinExistence type="inferred from homology"/>
<evidence type="ECO:0000256" key="7">
    <source>
        <dbReference type="HAMAP-Rule" id="MF_00201"/>
    </source>
</evidence>
<dbReference type="GO" id="GO:0043590">
    <property type="term" value="C:bacterial nucleoid"/>
    <property type="evidence" value="ECO:0007669"/>
    <property type="project" value="TreeGrafter"/>
</dbReference>
<evidence type="ECO:0000313" key="9">
    <source>
        <dbReference type="EMBL" id="MBB3702028.1"/>
    </source>
</evidence>
<dbReference type="InterPro" id="IPR037278">
    <property type="entry name" value="ARFGAP/RecO"/>
</dbReference>
<evidence type="ECO:0000259" key="8">
    <source>
        <dbReference type="Pfam" id="PF11967"/>
    </source>
</evidence>
<dbReference type="NCBIfam" id="TIGR00613">
    <property type="entry name" value="reco"/>
    <property type="match status" value="1"/>
</dbReference>
<comment type="similarity">
    <text evidence="1 7">Belongs to the RecO family.</text>
</comment>
<comment type="caution">
    <text evidence="9">The sequence shown here is derived from an EMBL/GenBank/DDBJ whole genome shotgun (WGS) entry which is preliminary data.</text>
</comment>
<dbReference type="HAMAP" id="MF_00201">
    <property type="entry name" value="RecO"/>
    <property type="match status" value="1"/>
</dbReference>
<evidence type="ECO:0000313" key="10">
    <source>
        <dbReference type="Proteomes" id="UP000541425"/>
    </source>
</evidence>
<dbReference type="InterPro" id="IPR003717">
    <property type="entry name" value="RecO"/>
</dbReference>
<name>A0A7W5UII9_9BACT</name>
<evidence type="ECO:0000256" key="1">
    <source>
        <dbReference type="ARBA" id="ARBA00007452"/>
    </source>
</evidence>
<organism evidence="9 10">
    <name type="scientific">Alloprevotella rava</name>
    <dbReference type="NCBI Taxonomy" id="671218"/>
    <lineage>
        <taxon>Bacteria</taxon>
        <taxon>Pseudomonadati</taxon>
        <taxon>Bacteroidota</taxon>
        <taxon>Bacteroidia</taxon>
        <taxon>Bacteroidales</taxon>
        <taxon>Prevotellaceae</taxon>
        <taxon>Alloprevotella</taxon>
    </lineage>
</organism>
<dbReference type="PANTHER" id="PTHR33991:SF1">
    <property type="entry name" value="DNA REPAIR PROTEIN RECO"/>
    <property type="match status" value="1"/>
</dbReference>
<dbReference type="InterPro" id="IPR022572">
    <property type="entry name" value="DNA_rep/recomb_RecO_N"/>
</dbReference>